<dbReference type="AlphaFoldDB" id="A0A202E5X6"/>
<reference evidence="1 2" key="1">
    <citation type="submission" date="2017-02" db="EMBL/GenBank/DDBJ databases">
        <title>Natronthermophilus aegyptiacus gen. nov.,sp. nov., an aerobic, extremely halophilic alkalithermophilic archaeon isolated from the athalassohaline Wadi An Natrun, Egypt.</title>
        <authorList>
            <person name="Zhao B."/>
        </authorList>
    </citation>
    <scope>NUCLEOTIDE SEQUENCE [LARGE SCALE GENOMIC DNA]</scope>
    <source>
        <strain evidence="1 2">CGMCC 1.3597</strain>
    </source>
</reference>
<accession>A0A202E5X6</accession>
<sequence length="239" mass="25783">MANTENYNTVAAETATLVQAQSSQTVLETFDSWPGGNSLNEFSSAGAFENGDGSGEVVDGALRLEYDDTGWFCSNVRADRSDDTHLELVVRGDDGGEEDEVYLEIDAVEAPLSDLTSDSIGTEFDTVSVDLEAAGVETASVQDVWLTFWDAGSGALEIEEIRFVDRGDPISVGDYDTRDTTGDGLHNDFTGDGQTSHDDVTAFFENLEADEIQDNPEAFDFAENDDVGFSDVVELLRGV</sequence>
<dbReference type="OrthoDB" id="291513at2157"/>
<dbReference type="EMBL" id="MWPH01000003">
    <property type="protein sequence ID" value="OVE83594.1"/>
    <property type="molecule type" value="Genomic_DNA"/>
</dbReference>
<proteinExistence type="predicted"/>
<organism evidence="1 2">
    <name type="scientific">Natronolimnobius baerhuensis</name>
    <dbReference type="NCBI Taxonomy" id="253108"/>
    <lineage>
        <taxon>Archaea</taxon>
        <taxon>Methanobacteriati</taxon>
        <taxon>Methanobacteriota</taxon>
        <taxon>Stenosarchaea group</taxon>
        <taxon>Halobacteria</taxon>
        <taxon>Halobacteriales</taxon>
        <taxon>Natrialbaceae</taxon>
        <taxon>Natronolimnobius</taxon>
    </lineage>
</organism>
<comment type="caution">
    <text evidence="1">The sequence shown here is derived from an EMBL/GenBank/DDBJ whole genome shotgun (WGS) entry which is preliminary data.</text>
</comment>
<evidence type="ECO:0000313" key="2">
    <source>
        <dbReference type="Proteomes" id="UP000196084"/>
    </source>
</evidence>
<gene>
    <name evidence="1" type="ORF">B2G88_14260</name>
</gene>
<keyword evidence="2" id="KW-1185">Reference proteome</keyword>
<evidence type="ECO:0000313" key="1">
    <source>
        <dbReference type="EMBL" id="OVE83594.1"/>
    </source>
</evidence>
<name>A0A202E5X6_9EURY</name>
<dbReference type="Proteomes" id="UP000196084">
    <property type="component" value="Unassembled WGS sequence"/>
</dbReference>
<protein>
    <submittedName>
        <fullName evidence="1">Uncharacterized protein</fullName>
    </submittedName>
</protein>
<dbReference type="RefSeq" id="WP_054863809.1">
    <property type="nucleotide sequence ID" value="NZ_MWPH01000003.1"/>
</dbReference>